<protein>
    <submittedName>
        <fullName evidence="2">SRPBCC family protein</fullName>
    </submittedName>
</protein>
<organism evidence="2 3">
    <name type="scientific">Nocardia tengchongensis</name>
    <dbReference type="NCBI Taxonomy" id="2055889"/>
    <lineage>
        <taxon>Bacteria</taxon>
        <taxon>Bacillati</taxon>
        <taxon>Actinomycetota</taxon>
        <taxon>Actinomycetes</taxon>
        <taxon>Mycobacteriales</taxon>
        <taxon>Nocardiaceae</taxon>
        <taxon>Nocardia</taxon>
    </lineage>
</organism>
<dbReference type="Proteomes" id="UP000683310">
    <property type="component" value="Chromosome"/>
</dbReference>
<feature type="compositionally biased region" description="Low complexity" evidence="1">
    <location>
        <begin position="212"/>
        <end position="221"/>
    </location>
</feature>
<feature type="region of interest" description="Disordered" evidence="1">
    <location>
        <begin position="203"/>
        <end position="235"/>
    </location>
</feature>
<evidence type="ECO:0000313" key="3">
    <source>
        <dbReference type="Proteomes" id="UP000683310"/>
    </source>
</evidence>
<evidence type="ECO:0000313" key="2">
    <source>
        <dbReference type="EMBL" id="QVI19386.1"/>
    </source>
</evidence>
<reference evidence="2 3" key="1">
    <citation type="submission" date="2021-04" db="EMBL/GenBank/DDBJ databases">
        <title>Nocardia tengchongensis.</title>
        <authorList>
            <person name="Zhuang k."/>
            <person name="Ran Y."/>
            <person name="Li W."/>
        </authorList>
    </citation>
    <scope>NUCLEOTIDE SEQUENCE [LARGE SCALE GENOMIC DNA]</scope>
    <source>
        <strain evidence="2 3">CFH S0057</strain>
    </source>
</reference>
<name>A0ABX8CHF3_9NOCA</name>
<proteinExistence type="predicted"/>
<gene>
    <name evidence="2" type="ORF">KHQ06_23630</name>
</gene>
<keyword evidence="3" id="KW-1185">Reference proteome</keyword>
<evidence type="ECO:0000256" key="1">
    <source>
        <dbReference type="SAM" id="MobiDB-lite"/>
    </source>
</evidence>
<accession>A0ABX8CHF3</accession>
<sequence length="235" mass="25473">MRTATATVIGIASALTGLAAGYRLFARTKCVTWGSTADEVGRVMPGDDLLPGAGTVTTRAITVAATPEQIWPWLVQMGPGRGGAYTYDWIENLLGLNMNSADEILPQYQQLAVDEELRMGTSGPAMRVAVLDRPHAFVLASTDHHWVWAFGLYATAEGTRLISRNRIALPDAGPAQRLFYMLVMEPGSLIMEAKMLRGIKERAERTPPPAPVTNVPAQQAQSPYVPDWPTRTLGG</sequence>
<dbReference type="EMBL" id="CP074371">
    <property type="protein sequence ID" value="QVI19386.1"/>
    <property type="molecule type" value="Genomic_DNA"/>
</dbReference>